<evidence type="ECO:0000256" key="1">
    <source>
        <dbReference type="SAM" id="Phobius"/>
    </source>
</evidence>
<keyword evidence="1" id="KW-0472">Membrane</keyword>
<dbReference type="EMBL" id="JAAIUW010000001">
    <property type="protein sequence ID" value="KAF7843969.1"/>
    <property type="molecule type" value="Genomic_DNA"/>
</dbReference>
<dbReference type="AlphaFoldDB" id="A0A834XEU5"/>
<dbReference type="InterPro" id="IPR006747">
    <property type="entry name" value="DUF599"/>
</dbReference>
<accession>A0A834XEU5</accession>
<evidence type="ECO:0000313" key="2">
    <source>
        <dbReference type="EMBL" id="KAF7843969.1"/>
    </source>
</evidence>
<dbReference type="PANTHER" id="PTHR31881:SF21">
    <property type="entry name" value="CASP-LIKE PROTEIN"/>
    <property type="match status" value="1"/>
</dbReference>
<sequence>MVQNQPHRTIIGINASARRNWVSSMMKDNDKKNILVVQSLRNTIMGSTLMATTSILLCTGLAVVVSSTYSLKKLLNDTLYGGHGEFMVNKFKATLQALIKQQR</sequence>
<keyword evidence="1" id="KW-0812">Transmembrane</keyword>
<dbReference type="Proteomes" id="UP000634136">
    <property type="component" value="Unassembled WGS sequence"/>
</dbReference>
<feature type="transmembrane region" description="Helical" evidence="1">
    <location>
        <begin position="44"/>
        <end position="65"/>
    </location>
</feature>
<protein>
    <submittedName>
        <fullName evidence="2">Plant/F12B17-70 protein</fullName>
    </submittedName>
</protein>
<dbReference type="Pfam" id="PF04654">
    <property type="entry name" value="DUF599"/>
    <property type="match status" value="1"/>
</dbReference>
<keyword evidence="1" id="KW-1133">Transmembrane helix</keyword>
<dbReference type="PANTHER" id="PTHR31881">
    <property type="match status" value="1"/>
</dbReference>
<evidence type="ECO:0000313" key="3">
    <source>
        <dbReference type="Proteomes" id="UP000634136"/>
    </source>
</evidence>
<dbReference type="OrthoDB" id="1673732at2759"/>
<comment type="caution">
    <text evidence="2">The sequence shown here is derived from an EMBL/GenBank/DDBJ whole genome shotgun (WGS) entry which is preliminary data.</text>
</comment>
<proteinExistence type="predicted"/>
<gene>
    <name evidence="2" type="ORF">G2W53_000874</name>
</gene>
<organism evidence="2 3">
    <name type="scientific">Senna tora</name>
    <dbReference type="NCBI Taxonomy" id="362788"/>
    <lineage>
        <taxon>Eukaryota</taxon>
        <taxon>Viridiplantae</taxon>
        <taxon>Streptophyta</taxon>
        <taxon>Embryophyta</taxon>
        <taxon>Tracheophyta</taxon>
        <taxon>Spermatophyta</taxon>
        <taxon>Magnoliopsida</taxon>
        <taxon>eudicotyledons</taxon>
        <taxon>Gunneridae</taxon>
        <taxon>Pentapetalae</taxon>
        <taxon>rosids</taxon>
        <taxon>fabids</taxon>
        <taxon>Fabales</taxon>
        <taxon>Fabaceae</taxon>
        <taxon>Caesalpinioideae</taxon>
        <taxon>Cassia clade</taxon>
        <taxon>Senna</taxon>
    </lineage>
</organism>
<name>A0A834XEU5_9FABA</name>
<reference evidence="2" key="1">
    <citation type="submission" date="2020-09" db="EMBL/GenBank/DDBJ databases">
        <title>Genome-Enabled Discovery of Anthraquinone Biosynthesis in Senna tora.</title>
        <authorList>
            <person name="Kang S.-H."/>
            <person name="Pandey R.P."/>
            <person name="Lee C.-M."/>
            <person name="Sim J.-S."/>
            <person name="Jeong J.-T."/>
            <person name="Choi B.-S."/>
            <person name="Jung M."/>
            <person name="Ginzburg D."/>
            <person name="Zhao K."/>
            <person name="Won S.Y."/>
            <person name="Oh T.-J."/>
            <person name="Yu Y."/>
            <person name="Kim N.-H."/>
            <person name="Lee O.R."/>
            <person name="Lee T.-H."/>
            <person name="Bashyal P."/>
            <person name="Kim T.-S."/>
            <person name="Lee W.-H."/>
            <person name="Kawkins C."/>
            <person name="Kim C.-K."/>
            <person name="Kim J.S."/>
            <person name="Ahn B.O."/>
            <person name="Rhee S.Y."/>
            <person name="Sohng J.K."/>
        </authorList>
    </citation>
    <scope>NUCLEOTIDE SEQUENCE</scope>
    <source>
        <tissue evidence="2">Leaf</tissue>
    </source>
</reference>
<keyword evidence="3" id="KW-1185">Reference proteome</keyword>